<organism evidence="3 4">
    <name type="scientific">Pneumocystis murina (strain B123)</name>
    <name type="common">Mouse pneumocystis pneumonia agent</name>
    <name type="synonym">Pneumocystis carinii f. sp. muris</name>
    <dbReference type="NCBI Taxonomy" id="1069680"/>
    <lineage>
        <taxon>Eukaryota</taxon>
        <taxon>Fungi</taxon>
        <taxon>Dikarya</taxon>
        <taxon>Ascomycota</taxon>
        <taxon>Taphrinomycotina</taxon>
        <taxon>Pneumocystomycetes</taxon>
        <taxon>Pneumocystaceae</taxon>
        <taxon>Pneumocystis</taxon>
    </lineage>
</organism>
<accession>M7NSF5</accession>
<evidence type="ECO:0000256" key="2">
    <source>
        <dbReference type="SAM" id="Phobius"/>
    </source>
</evidence>
<feature type="region of interest" description="Disordered" evidence="1">
    <location>
        <begin position="562"/>
        <end position="585"/>
    </location>
</feature>
<evidence type="ECO:0000256" key="1">
    <source>
        <dbReference type="SAM" id="MobiDB-lite"/>
    </source>
</evidence>
<feature type="compositionally biased region" description="Polar residues" evidence="1">
    <location>
        <begin position="562"/>
        <end position="579"/>
    </location>
</feature>
<keyword evidence="4" id="KW-1185">Reference proteome</keyword>
<gene>
    <name evidence="3" type="ORF">PNEG_01470</name>
</gene>
<dbReference type="OrthoDB" id="5416950at2759"/>
<evidence type="ECO:0000313" key="4">
    <source>
        <dbReference type="Proteomes" id="UP000011958"/>
    </source>
</evidence>
<dbReference type="GeneID" id="19895166"/>
<keyword evidence="2" id="KW-1133">Transmembrane helix</keyword>
<dbReference type="EMBL" id="AFWA02000004">
    <property type="protein sequence ID" value="EMR10197.1"/>
    <property type="molecule type" value="Genomic_DNA"/>
</dbReference>
<dbReference type="AlphaFoldDB" id="M7NSF5"/>
<evidence type="ECO:0000313" key="3">
    <source>
        <dbReference type="EMBL" id="EMR10197.1"/>
    </source>
</evidence>
<feature type="region of interest" description="Disordered" evidence="1">
    <location>
        <begin position="349"/>
        <end position="379"/>
    </location>
</feature>
<proteinExistence type="predicted"/>
<sequence>MLGRFFGIEYKSQESSLNKYLGKRSDIYEDVSRKSTGISMGLRCSFYFLEFKENMKLVKKMFSGLKDLVFFKYTLKSKIISSSEPYESIESSETKSLVLLGFSNPLTRRHVENTFLFKDVDKSKLENDSKADSNDFSGYFSKRALDFLDLDDKNATKTNVAEMTKTNVAEMTKTLDLSSNITFTTKTREPTTTKGTFTTILSETTEVSTSTIKLSAQRSHARSNDNLYMILGISSIAILIIIVIVFLVIYGVRRSLKKQEMIEDMVYENEMSAHAKLMEAASTPVSEKTSSTPTSISLSAPILGSRNSNDLYSRRGTYFDSNGIYGSKNGEKQDEQTLHNSSLKYYGMSQSTNNCPTSSRTRNSSYYNPSGQPTRSLSLSSRSKDYFGAHSHSSNVTSTYDDSFQKDRVRLTSCNNDMNGSSFGKASSNHLRTPNSVYLSGDQNRGYPASSQIRAGPLDSRGINRFLSQESLRSSRAHFATQPNTLNYKNSFKTLGTNFQMESSNFDTPNSHLSELSNNVSSPLFTYKDSLGSSSCYDSSFTNERMTPKSFFSRENMKNESYTPNSSFEKMFPKNTNKHSPNKDYMRTPSVYASVGIWAEKKRKLLDLTSNLNESSSNRFYEGMNTRQGHNINKK</sequence>
<protein>
    <submittedName>
        <fullName evidence="3">Uncharacterized protein</fullName>
    </submittedName>
</protein>
<keyword evidence="2" id="KW-0472">Membrane</keyword>
<dbReference type="RefSeq" id="XP_007873409.1">
    <property type="nucleotide sequence ID" value="XM_007875218.1"/>
</dbReference>
<dbReference type="VEuPathDB" id="FungiDB:PNEG_01470"/>
<keyword evidence="2" id="KW-0812">Transmembrane</keyword>
<dbReference type="HOGENOM" id="CLU_430898_0_0_1"/>
<feature type="transmembrane region" description="Helical" evidence="2">
    <location>
        <begin position="227"/>
        <end position="252"/>
    </location>
</feature>
<dbReference type="Proteomes" id="UP000011958">
    <property type="component" value="Unassembled WGS sequence"/>
</dbReference>
<comment type="caution">
    <text evidence="3">The sequence shown here is derived from an EMBL/GenBank/DDBJ whole genome shotgun (WGS) entry which is preliminary data.</text>
</comment>
<name>M7NSF5_PNEMU</name>
<reference evidence="4" key="1">
    <citation type="journal article" date="2016" name="Nat. Commun.">
        <title>Genome analysis of three Pneumocystis species reveals adaptation mechanisms to life exclusively in mammalian hosts.</title>
        <authorList>
            <person name="Ma L."/>
            <person name="Chen Z."/>
            <person name="Huang D.W."/>
            <person name="Kutty G."/>
            <person name="Ishihara M."/>
            <person name="Wang H."/>
            <person name="Abouelleil A."/>
            <person name="Bishop L."/>
            <person name="Davey E."/>
            <person name="Deng R."/>
            <person name="Deng X."/>
            <person name="Fan L."/>
            <person name="Fantoni G."/>
            <person name="Fitzgerald M."/>
            <person name="Gogineni E."/>
            <person name="Goldberg J.M."/>
            <person name="Handley G."/>
            <person name="Hu X."/>
            <person name="Huber C."/>
            <person name="Jiao X."/>
            <person name="Jones K."/>
            <person name="Levin J.Z."/>
            <person name="Liu Y."/>
            <person name="Macdonald P."/>
            <person name="Melnikov A."/>
            <person name="Raley C."/>
            <person name="Sassi M."/>
            <person name="Sherman B.T."/>
            <person name="Song X."/>
            <person name="Sykes S."/>
            <person name="Tran B."/>
            <person name="Walsh L."/>
            <person name="Xia Y."/>
            <person name="Yang J."/>
            <person name="Young S."/>
            <person name="Zeng Q."/>
            <person name="Zheng X."/>
            <person name="Stephens R."/>
            <person name="Nusbaum C."/>
            <person name="Birren B.W."/>
            <person name="Azadi P."/>
            <person name="Lempicki R.A."/>
            <person name="Cuomo C.A."/>
            <person name="Kovacs J.A."/>
        </authorList>
    </citation>
    <scope>NUCLEOTIDE SEQUENCE [LARGE SCALE GENOMIC DNA]</scope>
    <source>
        <strain evidence="4">B123</strain>
    </source>
</reference>